<keyword evidence="1" id="KW-1133">Transmembrane helix</keyword>
<sequence length="121" mass="12364">MKRSTRKHASMPSALSGKLASVAGDTLAEVLIALLIVVLATTLLATMVVTSTKVTSQSEAAMSGAYAAQSNLASKGGAQGNIDVSITSSDGKLGTSTSDSVVWKVPLYESDGFACYEAAEF</sequence>
<evidence type="ECO:0000256" key="1">
    <source>
        <dbReference type="SAM" id="Phobius"/>
    </source>
</evidence>
<dbReference type="Proteomes" id="UP001320544">
    <property type="component" value="Chromosome"/>
</dbReference>
<dbReference type="EMBL" id="AP025564">
    <property type="protein sequence ID" value="BDE97926.1"/>
    <property type="molecule type" value="Genomic_DNA"/>
</dbReference>
<accession>A0ABM7WNA8</accession>
<keyword evidence="1" id="KW-0472">Membrane</keyword>
<protein>
    <submittedName>
        <fullName evidence="2">Uncharacterized protein</fullName>
    </submittedName>
</protein>
<evidence type="ECO:0000313" key="3">
    <source>
        <dbReference type="Proteomes" id="UP001320544"/>
    </source>
</evidence>
<organism evidence="2 3">
    <name type="scientific">Raoultibacter timonensis</name>
    <dbReference type="NCBI Taxonomy" id="1907662"/>
    <lineage>
        <taxon>Bacteria</taxon>
        <taxon>Bacillati</taxon>
        <taxon>Actinomycetota</taxon>
        <taxon>Coriobacteriia</taxon>
        <taxon>Eggerthellales</taxon>
        <taxon>Eggerthellaceae</taxon>
        <taxon>Raoultibacter</taxon>
    </lineage>
</organism>
<reference evidence="2 3" key="1">
    <citation type="submission" date="2022-01" db="EMBL/GenBank/DDBJ databases">
        <title>Novel bile acid biosynthetic pathways are enriched in the microbiome of centenarians.</title>
        <authorList>
            <person name="Sato Y."/>
            <person name="Atarashi K."/>
            <person name="Plichta R.D."/>
            <person name="Arai Y."/>
            <person name="Sasajima S."/>
            <person name="Kearney M.S."/>
            <person name="Suda W."/>
            <person name="Takeshita K."/>
            <person name="Sasaki T."/>
            <person name="Okamoto S."/>
            <person name="Skelly N.A."/>
            <person name="Okamura Y."/>
            <person name="Vlamakis H."/>
            <person name="Li Y."/>
            <person name="Tanoue T."/>
            <person name="Takei H."/>
            <person name="Nittono H."/>
            <person name="Narushima S."/>
            <person name="Irie J."/>
            <person name="Itoh H."/>
            <person name="Moriya K."/>
            <person name="Sugiura Y."/>
            <person name="Suematsu M."/>
            <person name="Moritoki N."/>
            <person name="Shibata S."/>
            <person name="Littman R.D."/>
            <person name="Fischbach A.M."/>
            <person name="Uwamino Y."/>
            <person name="Inoue T."/>
            <person name="Honda A."/>
            <person name="Hattori M."/>
            <person name="Murai T."/>
            <person name="Xavier J.R."/>
            <person name="Hirose N."/>
            <person name="Honda K."/>
        </authorList>
    </citation>
    <scope>NUCLEOTIDE SEQUENCE [LARGE SCALE GENOMIC DNA]</scope>
    <source>
        <strain evidence="2 3">CE91-St30</strain>
    </source>
</reference>
<gene>
    <name evidence="2" type="ORF">CE91St30_32590</name>
</gene>
<proteinExistence type="predicted"/>
<feature type="transmembrane region" description="Helical" evidence="1">
    <location>
        <begin position="30"/>
        <end position="49"/>
    </location>
</feature>
<keyword evidence="3" id="KW-1185">Reference proteome</keyword>
<evidence type="ECO:0000313" key="2">
    <source>
        <dbReference type="EMBL" id="BDE97926.1"/>
    </source>
</evidence>
<name>A0ABM7WNA8_9ACTN</name>
<keyword evidence="1" id="KW-0812">Transmembrane</keyword>